<evidence type="ECO:0000256" key="5">
    <source>
        <dbReference type="SAM" id="Coils"/>
    </source>
</evidence>
<dbReference type="EMBL" id="VFLP01000017">
    <property type="protein sequence ID" value="TRX95121.1"/>
    <property type="molecule type" value="Genomic_DNA"/>
</dbReference>
<evidence type="ECO:0000313" key="9">
    <source>
        <dbReference type="Proteomes" id="UP000319160"/>
    </source>
</evidence>
<feature type="region of interest" description="Disordered" evidence="6">
    <location>
        <begin position="831"/>
        <end position="978"/>
    </location>
</feature>
<feature type="region of interest" description="Disordered" evidence="6">
    <location>
        <begin position="332"/>
        <end position="351"/>
    </location>
</feature>
<dbReference type="STRING" id="2512241.A0A553I4K7"/>
<feature type="region of interest" description="Disordered" evidence="6">
    <location>
        <begin position="1398"/>
        <end position="1444"/>
    </location>
</feature>
<evidence type="ECO:0000313" key="8">
    <source>
        <dbReference type="EMBL" id="TRX95121.1"/>
    </source>
</evidence>
<keyword evidence="1 4" id="KW-0479">Metal-binding</keyword>
<feature type="compositionally biased region" description="Low complexity" evidence="6">
    <location>
        <begin position="885"/>
        <end position="899"/>
    </location>
</feature>
<gene>
    <name evidence="8" type="ORF">FHL15_003813</name>
</gene>
<feature type="compositionally biased region" description="Low complexity" evidence="6">
    <location>
        <begin position="316"/>
        <end position="326"/>
    </location>
</feature>
<feature type="region of interest" description="Disordered" evidence="6">
    <location>
        <begin position="115"/>
        <end position="141"/>
    </location>
</feature>
<evidence type="ECO:0000259" key="7">
    <source>
        <dbReference type="PROSITE" id="PS50103"/>
    </source>
</evidence>
<feature type="compositionally biased region" description="Polar residues" evidence="6">
    <location>
        <begin position="262"/>
        <end position="289"/>
    </location>
</feature>
<feature type="compositionally biased region" description="Basic and acidic residues" evidence="6">
    <location>
        <begin position="945"/>
        <end position="967"/>
    </location>
</feature>
<feature type="compositionally biased region" description="Acidic residues" evidence="6">
    <location>
        <begin position="543"/>
        <end position="560"/>
    </location>
</feature>
<keyword evidence="9" id="KW-1185">Reference proteome</keyword>
<name>A0A553I4K7_9PEZI</name>
<evidence type="ECO:0000256" key="3">
    <source>
        <dbReference type="ARBA" id="ARBA00022833"/>
    </source>
</evidence>
<proteinExistence type="predicted"/>
<feature type="compositionally biased region" description="Basic and acidic residues" evidence="6">
    <location>
        <begin position="853"/>
        <end position="863"/>
    </location>
</feature>
<feature type="region of interest" description="Disordered" evidence="6">
    <location>
        <begin position="360"/>
        <end position="397"/>
    </location>
</feature>
<feature type="compositionally biased region" description="Polar residues" evidence="6">
    <location>
        <begin position="230"/>
        <end position="239"/>
    </location>
</feature>
<feature type="compositionally biased region" description="Basic residues" evidence="6">
    <location>
        <begin position="968"/>
        <end position="978"/>
    </location>
</feature>
<keyword evidence="5" id="KW-0175">Coiled coil</keyword>
<accession>A0A553I4K7</accession>
<feature type="domain" description="C3H1-type" evidence="7">
    <location>
        <begin position="1449"/>
        <end position="1476"/>
    </location>
</feature>
<dbReference type="SMART" id="SM00356">
    <property type="entry name" value="ZnF_C3H1"/>
    <property type="match status" value="1"/>
</dbReference>
<dbReference type="InterPro" id="IPR036855">
    <property type="entry name" value="Znf_CCCH_sf"/>
</dbReference>
<dbReference type="GO" id="GO:0008270">
    <property type="term" value="F:zinc ion binding"/>
    <property type="evidence" value="ECO:0007669"/>
    <property type="project" value="UniProtKB-KW"/>
</dbReference>
<feature type="zinc finger region" description="C3H1-type" evidence="4">
    <location>
        <begin position="1449"/>
        <end position="1476"/>
    </location>
</feature>
<sequence>MGWFKLRTAQRLVNLAYIQRLQPAMSISPVQLNTASTPQGREVILDYSSFGRFSLIDKGPGSLLLSSLGSGMAQHGTAGWTIGPVGSGMDGVNTGGGDGGFVGQVDHNAGSYLEDPTSHENNYEHGGYAPSASSYDQQSHGHYVTQHQYSNLGFEVESQSAFPQDIRSLGPTQAAAHSHNNDYRQPNVPYTNSQSLNFRQFNPQEIVGHYPDFAQPQQHVGINEFQRNSWAEAQPQHSPSGPYAQGQRLYGNNPSIIRMTTAPSAQSSTPKSEQSQASYQTDPTSSYQPQAYGGFSTPQNNEVRQGYPNQPPLSAAPPSGNSNAALTPSLGHIAATSHPGSWPTQDQAQRLGSASIASVPARIAPPSVSRPPTTEPLKTGSKPGVPSTNGVSGDSVLFVPRTGKPGEGWKSLKGCPNLFMGTTPVRRQVVTNTPGVKPHVAGDNRNGTSLLPLVPNPLPCEVLREKVRPIVEELKRLGENIDKTKDHISTASIGSEEHKRFTDDLKKLESRKTSLESEKKKITGKAGTLKVEKYRATGKSEAAEYESESLTESSEEEDAQESIVQQIMASKTRPTDPEKGTEYDVVKIIRNEVSASQSAVTQGEKDDPWSKVIGRRVADFGKYVVDICAEAKTLREQKSTAPKNQSSQLQAAIDSKYDLVRVALDTAIEFGDEETLRNMGQHMKLMSSLTIVLSRQFANKTYNTDLSRSILRFFANATLMDMDVFQKVKLSAVLEKHGDNLDDEGKQLVVQISKNAEERTAKNAADKPAVSSQHKQRPVDNAKEREAKHISKTANAASKDIRAVPKPQTPQLSNKPVLEAARKETKAYSGLISARKVPTNAEKAAVKAAPPKRPRDDEADSRATKKLAVESNAGVPGPARTTAASISNSTGPSSSTSNNVQTRPRPSGSTVLSKSRVAPKPPAKKPEPQSSMSSTISGLLAEIAKPAEKPKPQERPVKAPETAEERTRRLRRESRRGRTVTWKPDDELVQIRIFEHDSTEDEGRASNMIRDARDNRLEGQMLKQMQRSMQEGDDEDDDGNPTEIDIRPWVAPQLFDYSVIHDDQREKNYVTRGGNREVDSEQKKVMEDYENRELMSIYTTLSEIPESPRSPPRKVSEPFTQPTQALLLANDQKKQEIHLRWSESRQYGTTTASQSALRRLGLSSTHGASSTSAHVSTGANVAPAQFTTGAHMMSQDERDARVLALLQSDRARNWIDPTPYNPAKPKVVSPPESRDEKVQIAFSIIQNAVDQCANLPSRPIAPSQGLQSTANYAQSQYNALQAGHFGAYQTQTQTQPQAQGYSQLAPQVPNQYAAILQQVQALQNPQAAQNATIQQPASTQPDNGLANLLAALGGSTQPTQAATQDPNLAAWQAWAQSQAQSYGAQLQGQNYPSYSQQYENTSRDEATYGSHKQDYDSQGQYHRDGGERGNRKEFNRGTKDHNKGINRALIGTKPCSFWAKGQCAKGESCTFRHDPNDLK</sequence>
<dbReference type="InterPro" id="IPR000571">
    <property type="entry name" value="Znf_CCCH"/>
</dbReference>
<feature type="compositionally biased region" description="Polar residues" evidence="6">
    <location>
        <begin position="900"/>
        <end position="913"/>
    </location>
</feature>
<evidence type="ECO:0000256" key="4">
    <source>
        <dbReference type="PROSITE-ProRule" id="PRU00723"/>
    </source>
</evidence>
<evidence type="ECO:0000256" key="1">
    <source>
        <dbReference type="ARBA" id="ARBA00022723"/>
    </source>
</evidence>
<feature type="compositionally biased region" description="Basic and acidic residues" evidence="6">
    <location>
        <begin position="777"/>
        <end position="789"/>
    </location>
</feature>
<reference evidence="9" key="1">
    <citation type="submission" date="2019-06" db="EMBL/GenBank/DDBJ databases">
        <title>Draft genome sequence of the griseofulvin-producing fungus Xylaria cubensis strain G536.</title>
        <authorList>
            <person name="Mead M.E."/>
            <person name="Raja H.A."/>
            <person name="Steenwyk J.L."/>
            <person name="Knowles S.L."/>
            <person name="Oberlies N.H."/>
            <person name="Rokas A."/>
        </authorList>
    </citation>
    <scope>NUCLEOTIDE SEQUENCE [LARGE SCALE GENOMIC DNA]</scope>
    <source>
        <strain evidence="9">G536</strain>
    </source>
</reference>
<feature type="region of interest" description="Disordered" evidence="6">
    <location>
        <begin position="1025"/>
        <end position="1048"/>
    </location>
</feature>
<feature type="region of interest" description="Disordered" evidence="6">
    <location>
        <begin position="758"/>
        <end position="819"/>
    </location>
</feature>
<keyword evidence="2 4" id="KW-0863">Zinc-finger</keyword>
<dbReference type="OrthoDB" id="4347at2759"/>
<feature type="region of interest" description="Disordered" evidence="6">
    <location>
        <begin position="262"/>
        <end position="327"/>
    </location>
</feature>
<comment type="caution">
    <text evidence="8">The sequence shown here is derived from an EMBL/GenBank/DDBJ whole genome shotgun (WGS) entry which is preliminary data.</text>
</comment>
<feature type="compositionally biased region" description="Acidic residues" evidence="6">
    <location>
        <begin position="1031"/>
        <end position="1040"/>
    </location>
</feature>
<feature type="region of interest" description="Disordered" evidence="6">
    <location>
        <begin position="537"/>
        <end position="562"/>
    </location>
</feature>
<feature type="compositionally biased region" description="Basic and acidic residues" evidence="6">
    <location>
        <begin position="1401"/>
        <end position="1443"/>
    </location>
</feature>
<dbReference type="Gene3D" id="4.10.1000.10">
    <property type="entry name" value="Zinc finger, CCCH-type"/>
    <property type="match status" value="1"/>
</dbReference>
<evidence type="ECO:0000256" key="6">
    <source>
        <dbReference type="SAM" id="MobiDB-lite"/>
    </source>
</evidence>
<organism evidence="8 9">
    <name type="scientific">Xylaria flabelliformis</name>
    <dbReference type="NCBI Taxonomy" id="2512241"/>
    <lineage>
        <taxon>Eukaryota</taxon>
        <taxon>Fungi</taxon>
        <taxon>Dikarya</taxon>
        <taxon>Ascomycota</taxon>
        <taxon>Pezizomycotina</taxon>
        <taxon>Sordariomycetes</taxon>
        <taxon>Xylariomycetidae</taxon>
        <taxon>Xylariales</taxon>
        <taxon>Xylariaceae</taxon>
        <taxon>Xylaria</taxon>
    </lineage>
</organism>
<feature type="region of interest" description="Disordered" evidence="6">
    <location>
        <begin position="230"/>
        <end position="250"/>
    </location>
</feature>
<keyword evidence="3 4" id="KW-0862">Zinc</keyword>
<dbReference type="Pfam" id="PF00642">
    <property type="entry name" value="zf-CCCH"/>
    <property type="match status" value="1"/>
</dbReference>
<dbReference type="PROSITE" id="PS50103">
    <property type="entry name" value="ZF_C3H1"/>
    <property type="match status" value="1"/>
</dbReference>
<feature type="compositionally biased region" description="Polar residues" evidence="6">
    <location>
        <begin position="131"/>
        <end position="141"/>
    </location>
</feature>
<evidence type="ECO:0000256" key="2">
    <source>
        <dbReference type="ARBA" id="ARBA00022771"/>
    </source>
</evidence>
<protein>
    <recommendedName>
        <fullName evidence="7">C3H1-type domain-containing protein</fullName>
    </recommendedName>
</protein>
<dbReference type="Proteomes" id="UP000319160">
    <property type="component" value="Unassembled WGS sequence"/>
</dbReference>
<dbReference type="SUPFAM" id="SSF90229">
    <property type="entry name" value="CCCH zinc finger"/>
    <property type="match status" value="1"/>
</dbReference>
<feature type="coiled-coil region" evidence="5">
    <location>
        <begin position="498"/>
        <end position="525"/>
    </location>
</feature>
<feature type="compositionally biased region" description="Polar residues" evidence="6">
    <location>
        <begin position="338"/>
        <end position="351"/>
    </location>
</feature>